<dbReference type="Proteomes" id="UP000233551">
    <property type="component" value="Unassembled WGS sequence"/>
</dbReference>
<dbReference type="EMBL" id="PGOL01006636">
    <property type="protein sequence ID" value="PKI33400.1"/>
    <property type="molecule type" value="Genomic_DNA"/>
</dbReference>
<name>A0A2I0HPJ5_PUNGR</name>
<organism evidence="1 2">
    <name type="scientific">Punica granatum</name>
    <name type="common">Pomegranate</name>
    <dbReference type="NCBI Taxonomy" id="22663"/>
    <lineage>
        <taxon>Eukaryota</taxon>
        <taxon>Viridiplantae</taxon>
        <taxon>Streptophyta</taxon>
        <taxon>Embryophyta</taxon>
        <taxon>Tracheophyta</taxon>
        <taxon>Spermatophyta</taxon>
        <taxon>Magnoliopsida</taxon>
        <taxon>eudicotyledons</taxon>
        <taxon>Gunneridae</taxon>
        <taxon>Pentapetalae</taxon>
        <taxon>rosids</taxon>
        <taxon>malvids</taxon>
        <taxon>Myrtales</taxon>
        <taxon>Lythraceae</taxon>
        <taxon>Punica</taxon>
    </lineage>
</organism>
<evidence type="ECO:0000313" key="1">
    <source>
        <dbReference type="EMBL" id="PKI33400.1"/>
    </source>
</evidence>
<proteinExistence type="predicted"/>
<protein>
    <submittedName>
        <fullName evidence="1">Uncharacterized protein</fullName>
    </submittedName>
</protein>
<evidence type="ECO:0000313" key="2">
    <source>
        <dbReference type="Proteomes" id="UP000233551"/>
    </source>
</evidence>
<keyword evidence="2" id="KW-1185">Reference proteome</keyword>
<dbReference type="AlphaFoldDB" id="A0A2I0HPJ5"/>
<gene>
    <name evidence="1" type="ORF">CRG98_046208</name>
</gene>
<reference evidence="1 2" key="1">
    <citation type="submission" date="2017-11" db="EMBL/GenBank/DDBJ databases">
        <title>De-novo sequencing of pomegranate (Punica granatum L.) genome.</title>
        <authorList>
            <person name="Akparov Z."/>
            <person name="Amiraslanov A."/>
            <person name="Hajiyeva S."/>
            <person name="Abbasov M."/>
            <person name="Kaur K."/>
            <person name="Hamwieh A."/>
            <person name="Solovyev V."/>
            <person name="Salamov A."/>
            <person name="Braich B."/>
            <person name="Kosarev P."/>
            <person name="Mahmoud A."/>
            <person name="Hajiyev E."/>
            <person name="Babayeva S."/>
            <person name="Izzatullayeva V."/>
            <person name="Mammadov A."/>
            <person name="Mammadov A."/>
            <person name="Sharifova S."/>
            <person name="Ojaghi J."/>
            <person name="Eynullazada K."/>
            <person name="Bayramov B."/>
            <person name="Abdulazimova A."/>
            <person name="Shahmuradov I."/>
        </authorList>
    </citation>
    <scope>NUCLEOTIDE SEQUENCE [LARGE SCALE GENOMIC DNA]</scope>
    <source>
        <strain evidence="2">cv. AG2017</strain>
        <tissue evidence="1">Leaf</tissue>
    </source>
</reference>
<sequence>MAASAAADPKDPLPPWLQCTEESFTSGEADSRRDRKDNTKLETLFDEERVLLEGGEGKGGGGSVPVILLENYDDGEMRRREGKGGVNGRRREGRRSMMGRIWPQFWKGDEGRQSLALRPGLIAQLSALNQNPLSGD</sequence>
<accession>A0A2I0HPJ5</accession>
<comment type="caution">
    <text evidence="1">The sequence shown here is derived from an EMBL/GenBank/DDBJ whole genome shotgun (WGS) entry which is preliminary data.</text>
</comment>